<dbReference type="Gene3D" id="1.25.40.420">
    <property type="match status" value="1"/>
</dbReference>
<feature type="domain" description="BACK" evidence="3">
    <location>
        <begin position="132"/>
        <end position="230"/>
    </location>
</feature>
<keyword evidence="2" id="KW-0677">Repeat</keyword>
<dbReference type="KEGG" id="hro:HELRODRAFT_185150"/>
<dbReference type="AlphaFoldDB" id="T1FMG2"/>
<dbReference type="InterPro" id="IPR017096">
    <property type="entry name" value="BTB-kelch_protein"/>
</dbReference>
<dbReference type="CTD" id="20210011"/>
<evidence type="ECO:0000259" key="3">
    <source>
        <dbReference type="SMART" id="SM00875"/>
    </source>
</evidence>
<reference evidence="5" key="3">
    <citation type="submission" date="2015-06" db="UniProtKB">
        <authorList>
            <consortium name="EnsemblMetazoa"/>
        </authorList>
    </citation>
    <scope>IDENTIFICATION</scope>
</reference>
<evidence type="ECO:0000256" key="2">
    <source>
        <dbReference type="ARBA" id="ARBA00022737"/>
    </source>
</evidence>
<dbReference type="SMART" id="SM00875">
    <property type="entry name" value="BACK"/>
    <property type="match status" value="1"/>
</dbReference>
<evidence type="ECO:0000256" key="1">
    <source>
        <dbReference type="ARBA" id="ARBA00022441"/>
    </source>
</evidence>
<dbReference type="PANTHER" id="PTHR45632:SF3">
    <property type="entry name" value="KELCH-LIKE PROTEIN 32"/>
    <property type="match status" value="1"/>
</dbReference>
<accession>T1FMG2</accession>
<dbReference type="Pfam" id="PF01344">
    <property type="entry name" value="Kelch_1"/>
    <property type="match status" value="3"/>
</dbReference>
<gene>
    <name evidence="5" type="primary">20210011</name>
    <name evidence="4" type="ORF">HELRODRAFT_185150</name>
</gene>
<dbReference type="InParanoid" id="T1FMG2"/>
<dbReference type="Proteomes" id="UP000015101">
    <property type="component" value="Unassembled WGS sequence"/>
</dbReference>
<dbReference type="HOGENOM" id="CLU_018559_0_0_1"/>
<keyword evidence="1" id="KW-0880">Kelch repeat</keyword>
<dbReference type="EnsemblMetazoa" id="HelroT185150">
    <property type="protein sequence ID" value="HelroP185150"/>
    <property type="gene ID" value="HelroG185150"/>
</dbReference>
<evidence type="ECO:0000313" key="5">
    <source>
        <dbReference type="EnsemblMetazoa" id="HelroP185150"/>
    </source>
</evidence>
<dbReference type="Gene3D" id="3.30.710.10">
    <property type="entry name" value="Potassium Channel Kv1.1, Chain A"/>
    <property type="match status" value="1"/>
</dbReference>
<dbReference type="InterPro" id="IPR006652">
    <property type="entry name" value="Kelch_1"/>
</dbReference>
<keyword evidence="6" id="KW-1185">Reference proteome</keyword>
<dbReference type="RefSeq" id="XP_009029011.1">
    <property type="nucleotide sequence ID" value="XM_009030763.1"/>
</dbReference>
<dbReference type="InterPro" id="IPR011705">
    <property type="entry name" value="BACK"/>
</dbReference>
<dbReference type="SMART" id="SM00612">
    <property type="entry name" value="Kelch"/>
    <property type="match status" value="4"/>
</dbReference>
<dbReference type="eggNOG" id="KOG4441">
    <property type="taxonomic scope" value="Eukaryota"/>
</dbReference>
<proteinExistence type="predicted"/>
<dbReference type="OMA" id="IVEPCCE"/>
<dbReference type="SUPFAM" id="SSF117281">
    <property type="entry name" value="Kelch motif"/>
    <property type="match status" value="1"/>
</dbReference>
<dbReference type="EMBL" id="AMQM01001835">
    <property type="status" value="NOT_ANNOTATED_CDS"/>
    <property type="molecule type" value="Genomic_DNA"/>
</dbReference>
<evidence type="ECO:0000313" key="4">
    <source>
        <dbReference type="EMBL" id="ESN92706.1"/>
    </source>
</evidence>
<dbReference type="STRING" id="6412.T1FMG2"/>
<dbReference type="OrthoDB" id="45365at2759"/>
<reference evidence="4 6" key="2">
    <citation type="journal article" date="2013" name="Nature">
        <title>Insights into bilaterian evolution from three spiralian genomes.</title>
        <authorList>
            <person name="Simakov O."/>
            <person name="Marletaz F."/>
            <person name="Cho S.J."/>
            <person name="Edsinger-Gonzales E."/>
            <person name="Havlak P."/>
            <person name="Hellsten U."/>
            <person name="Kuo D.H."/>
            <person name="Larsson T."/>
            <person name="Lv J."/>
            <person name="Arendt D."/>
            <person name="Savage R."/>
            <person name="Osoegawa K."/>
            <person name="de Jong P."/>
            <person name="Grimwood J."/>
            <person name="Chapman J.A."/>
            <person name="Shapiro H."/>
            <person name="Aerts A."/>
            <person name="Otillar R.P."/>
            <person name="Terry A.Y."/>
            <person name="Boore J.L."/>
            <person name="Grigoriev I.V."/>
            <person name="Lindberg D.R."/>
            <person name="Seaver E.C."/>
            <person name="Weisblat D.A."/>
            <person name="Putnam N.H."/>
            <person name="Rokhsar D.S."/>
        </authorList>
    </citation>
    <scope>NUCLEOTIDE SEQUENCE</scope>
</reference>
<dbReference type="GeneID" id="20210011"/>
<protein>
    <recommendedName>
        <fullName evidence="3">BACK domain-containing protein</fullName>
    </recommendedName>
</protein>
<dbReference type="Pfam" id="PF07707">
    <property type="entry name" value="BACK"/>
    <property type="match status" value="1"/>
</dbReference>
<dbReference type="PANTHER" id="PTHR45632">
    <property type="entry name" value="LD33804P"/>
    <property type="match status" value="1"/>
</dbReference>
<dbReference type="InterPro" id="IPR011333">
    <property type="entry name" value="SKP1/BTB/POZ_sf"/>
</dbReference>
<name>T1FMG2_HELRO</name>
<dbReference type="PIRSF" id="PIRSF037037">
    <property type="entry name" value="Kelch-like_protein_gigaxonin"/>
    <property type="match status" value="1"/>
</dbReference>
<evidence type="ECO:0000313" key="6">
    <source>
        <dbReference type="Proteomes" id="UP000015101"/>
    </source>
</evidence>
<sequence length="616" mass="70811">MKMVCEIEESKSVDDVEDIVLISKTGGRFIVDAASFYQSSGYYRALKKSGMKDAQCKELKFEYFTDNFLAEVEKYFSKVSSSNVDISDQLMKRLDEVEEELNGAFYLQINGLVDHYVLLVLRYLNIKTWRHILDIAYKYALDSLSHKILDFVAKNFNNLQKHSELLTLTPNEMFYLVKSDLVSASSEIDIFNFVVKWFFYDESRKPHAEKLLSEVRYSLMRTSDEKQCRGVIETLALRVCLTKHEVKFRDTVDVLLAFGKRGQLSPLVTQILPVKELTRACKYRSMFRRMKSQRKNKSIAPLVKFRCNEKKYFQGLYNFGSCVVNNCVYIAGGQYLESEYSAAVYSFNPIRNKWKPLSKMPTQRASFYLGEINGSLYAVAGCRSDDGHRSVATSIVEKYIPEENRWYKLAPLPTAVYDLAGCTYGGDLYVSGGNIIIDGVNRKAKELWMYDPTFEGWLAKAPMLTARGRHVMACFSNKLIAIGGQSIFSNLFDGEIYDCETNQWTCILSLKKPVCSSTYAIVDNCLYLFSTGQNFFQRFNLTKYLKVESDKNESPLLKDVLNQDKNKIFISDNLPKRYSSNIFDDDCKLYKFKASHKILASVSVIRLSKNYLRGFK</sequence>
<reference evidence="6" key="1">
    <citation type="submission" date="2012-12" db="EMBL/GenBank/DDBJ databases">
        <authorList>
            <person name="Hellsten U."/>
            <person name="Grimwood J."/>
            <person name="Chapman J.A."/>
            <person name="Shapiro H."/>
            <person name="Aerts A."/>
            <person name="Otillar R.P."/>
            <person name="Terry A.Y."/>
            <person name="Boore J.L."/>
            <person name="Simakov O."/>
            <person name="Marletaz F."/>
            <person name="Cho S.-J."/>
            <person name="Edsinger-Gonzales E."/>
            <person name="Havlak P."/>
            <person name="Kuo D.-H."/>
            <person name="Larsson T."/>
            <person name="Lv J."/>
            <person name="Arendt D."/>
            <person name="Savage R."/>
            <person name="Osoegawa K."/>
            <person name="de Jong P."/>
            <person name="Lindberg D.R."/>
            <person name="Seaver E.C."/>
            <person name="Weisblat D.A."/>
            <person name="Putnam N.H."/>
            <person name="Grigoriev I.V."/>
            <person name="Rokhsar D.S."/>
        </authorList>
    </citation>
    <scope>NUCLEOTIDE SEQUENCE</scope>
</reference>
<dbReference type="Gene3D" id="2.120.10.80">
    <property type="entry name" value="Kelch-type beta propeller"/>
    <property type="match status" value="1"/>
</dbReference>
<organism evidence="5 6">
    <name type="scientific">Helobdella robusta</name>
    <name type="common">Californian leech</name>
    <dbReference type="NCBI Taxonomy" id="6412"/>
    <lineage>
        <taxon>Eukaryota</taxon>
        <taxon>Metazoa</taxon>
        <taxon>Spiralia</taxon>
        <taxon>Lophotrochozoa</taxon>
        <taxon>Annelida</taxon>
        <taxon>Clitellata</taxon>
        <taxon>Hirudinea</taxon>
        <taxon>Rhynchobdellida</taxon>
        <taxon>Glossiphoniidae</taxon>
        <taxon>Helobdella</taxon>
    </lineage>
</organism>
<dbReference type="InterPro" id="IPR015915">
    <property type="entry name" value="Kelch-typ_b-propeller"/>
</dbReference>
<dbReference type="EMBL" id="KB097639">
    <property type="protein sequence ID" value="ESN92706.1"/>
    <property type="molecule type" value="Genomic_DNA"/>
</dbReference>